<evidence type="ECO:0000256" key="1">
    <source>
        <dbReference type="ARBA" id="ARBA00023054"/>
    </source>
</evidence>
<feature type="compositionally biased region" description="Polar residues" evidence="2">
    <location>
        <begin position="328"/>
        <end position="337"/>
    </location>
</feature>
<proteinExistence type="predicted"/>
<accession>A0AAD6FKG2</accession>
<gene>
    <name evidence="4" type="ORF">JOQ06_003280</name>
</gene>
<dbReference type="Pfam" id="PF15739">
    <property type="entry name" value="TSNAXIP1_N"/>
    <property type="match status" value="1"/>
</dbReference>
<reference evidence="4" key="1">
    <citation type="submission" date="2022-11" db="EMBL/GenBank/DDBJ databases">
        <title>Chromosome-level genome of Pogonophryne albipinna.</title>
        <authorList>
            <person name="Jo E."/>
        </authorList>
    </citation>
    <scope>NUCLEOTIDE SEQUENCE</scope>
    <source>
        <strain evidence="4">SGF0006</strain>
        <tissue evidence="4">Muscle</tissue>
    </source>
</reference>
<evidence type="ECO:0000256" key="2">
    <source>
        <dbReference type="SAM" id="MobiDB-lite"/>
    </source>
</evidence>
<dbReference type="GO" id="GO:0005737">
    <property type="term" value="C:cytoplasm"/>
    <property type="evidence" value="ECO:0007669"/>
    <property type="project" value="TreeGrafter"/>
</dbReference>
<comment type="caution">
    <text evidence="4">The sequence shown here is derived from an EMBL/GenBank/DDBJ whole genome shotgun (WGS) entry which is preliminary data.</text>
</comment>
<feature type="domain" description="Translin-associated factor X-interacting protein 1 N-terminal" evidence="3">
    <location>
        <begin position="78"/>
        <end position="188"/>
    </location>
</feature>
<dbReference type="Proteomes" id="UP001219934">
    <property type="component" value="Unassembled WGS sequence"/>
</dbReference>
<dbReference type="PANTHER" id="PTHR16306">
    <property type="entry name" value="TRANSLIN-ASSOCIATED FACTOR X-INTERACTING PROTEIN 1"/>
    <property type="match status" value="1"/>
</dbReference>
<dbReference type="AlphaFoldDB" id="A0AAD6FKG2"/>
<feature type="compositionally biased region" description="Polar residues" evidence="2">
    <location>
        <begin position="396"/>
        <end position="416"/>
    </location>
</feature>
<evidence type="ECO:0000313" key="5">
    <source>
        <dbReference type="Proteomes" id="UP001219934"/>
    </source>
</evidence>
<sequence length="447" mass="51673">MLPHNGVTFPPLTPSKTQRLAFDQKRLQHDVIQTSEEGQEEKAGAVSVQPAVRKLCWTGSRYMYAGPGRKPQLLKQLESYVHKELQMISSSEPQFQEQRLQAYRDAFGCFIKEFKTYQPLLSAIKREYENTLAYQQDQIRELEPLRSHVRLVTEDCERKIQARWEEERSEIRALKTEKHQLQRVIEAMTEKETATQAVVERLQSDLSAQYLQYREQRDARQLLIWQINDLTRGSVEEEHPADGNSDARDPVQLQLSLKVCRRDLTTAQEELTRMKAEYWDVVPRRNWDVLEQTHQQNLSKMQTLQSDFDQLKRDHDILLELHKEDSMQNKTNEPSTQQREEKDESVSQEQNQVESDHLSDLIDSESPEKSTLTVQEFRMALRTAFPLKSDEEINELVTSAQSDPDGSDNSISSQRLHSLLAESVEAGLPALEESEGQAAENPVQATD</sequence>
<keyword evidence="5" id="KW-1185">Reference proteome</keyword>
<dbReference type="InterPro" id="IPR032755">
    <property type="entry name" value="TSNAXIP1_N"/>
</dbReference>
<feature type="region of interest" description="Disordered" evidence="2">
    <location>
        <begin position="395"/>
        <end position="447"/>
    </location>
</feature>
<feature type="region of interest" description="Disordered" evidence="2">
    <location>
        <begin position="321"/>
        <end position="370"/>
    </location>
</feature>
<dbReference type="EMBL" id="JAPTMU010000009">
    <property type="protein sequence ID" value="KAJ4938671.1"/>
    <property type="molecule type" value="Genomic_DNA"/>
</dbReference>
<evidence type="ECO:0000259" key="3">
    <source>
        <dbReference type="Pfam" id="PF15739"/>
    </source>
</evidence>
<organism evidence="4 5">
    <name type="scientific">Pogonophryne albipinna</name>
    <dbReference type="NCBI Taxonomy" id="1090488"/>
    <lineage>
        <taxon>Eukaryota</taxon>
        <taxon>Metazoa</taxon>
        <taxon>Chordata</taxon>
        <taxon>Craniata</taxon>
        <taxon>Vertebrata</taxon>
        <taxon>Euteleostomi</taxon>
        <taxon>Actinopterygii</taxon>
        <taxon>Neopterygii</taxon>
        <taxon>Teleostei</taxon>
        <taxon>Neoteleostei</taxon>
        <taxon>Acanthomorphata</taxon>
        <taxon>Eupercaria</taxon>
        <taxon>Perciformes</taxon>
        <taxon>Notothenioidei</taxon>
        <taxon>Pogonophryne</taxon>
    </lineage>
</organism>
<evidence type="ECO:0000313" key="4">
    <source>
        <dbReference type="EMBL" id="KAJ4938671.1"/>
    </source>
</evidence>
<dbReference type="PANTHER" id="PTHR16306:SF0">
    <property type="entry name" value="TRANSLIN-ASSOCIATED FACTOR X-INTERACTING PROTEIN 1"/>
    <property type="match status" value="1"/>
</dbReference>
<protein>
    <recommendedName>
        <fullName evidence="3">Translin-associated factor X-interacting protein 1 N-terminal domain-containing protein</fullName>
    </recommendedName>
</protein>
<keyword evidence="1" id="KW-0175">Coiled coil</keyword>
<name>A0AAD6FKG2_9TELE</name>